<dbReference type="Proteomes" id="UP000005627">
    <property type="component" value="Chromosome 1"/>
</dbReference>
<comment type="similarity">
    <text evidence="1">Belongs to the AB hydrolase superfamily. AB hydrolase 4 family.</text>
</comment>
<feature type="active site" description="Charge relay system" evidence="10">
    <location>
        <position position="396"/>
    </location>
</feature>
<evidence type="ECO:0000256" key="4">
    <source>
        <dbReference type="ARBA" id="ARBA00022801"/>
    </source>
</evidence>
<dbReference type="PANTHER" id="PTHR10794:SF44">
    <property type="entry name" value="MEDIUM-CHAIN FATTY ACID ETHYL ESTER SYNTHASE_ESTERASE 1-RELATED"/>
    <property type="match status" value="1"/>
</dbReference>
<evidence type="ECO:0000259" key="11">
    <source>
        <dbReference type="Pfam" id="PF00561"/>
    </source>
</evidence>
<dbReference type="GeneID" id="11502830"/>
<keyword evidence="4" id="KW-0378">Hydrolase</keyword>
<dbReference type="InterPro" id="IPR050960">
    <property type="entry name" value="AB_hydrolase_4_sf"/>
</dbReference>
<dbReference type="SUPFAM" id="SSF53474">
    <property type="entry name" value="alpha/beta-Hydrolases"/>
    <property type="match status" value="1"/>
</dbReference>
<dbReference type="EC" id="2.3.1.84" evidence="8"/>
<evidence type="ECO:0000256" key="9">
    <source>
        <dbReference type="ARBA" id="ARBA00080774"/>
    </source>
</evidence>
<feature type="domain" description="AB hydrolase-1" evidence="11">
    <location>
        <begin position="165"/>
        <end position="430"/>
    </location>
</feature>
<dbReference type="InterPro" id="IPR000073">
    <property type="entry name" value="AB_hydrolase_1"/>
</dbReference>
<dbReference type="PROSITE" id="PS01133">
    <property type="entry name" value="UPF0017"/>
    <property type="match status" value="1"/>
</dbReference>
<evidence type="ECO:0000256" key="3">
    <source>
        <dbReference type="ARBA" id="ARBA00022679"/>
    </source>
</evidence>
<evidence type="ECO:0000256" key="6">
    <source>
        <dbReference type="ARBA" id="ARBA00050620"/>
    </source>
</evidence>
<comment type="function">
    <text evidence="7">Displays enzymatic activity both for medium-chain fatty acid (MCFA) ethyl ester synthesis and hydrolysis (esterase activity). MCFA are toxic for yeast and this enzyme could thus be involved in their detoxification by esterification.</text>
</comment>
<dbReference type="InParanoid" id="G8ZMK5"/>
<dbReference type="KEGG" id="tdl:TDEL_0A05170"/>
<dbReference type="PIRSF" id="PIRSF005211">
    <property type="entry name" value="Ab_hydro_YheT"/>
    <property type="match status" value="1"/>
</dbReference>
<evidence type="ECO:0000256" key="7">
    <source>
        <dbReference type="ARBA" id="ARBA00054277"/>
    </source>
</evidence>
<dbReference type="EMBL" id="HE616742">
    <property type="protein sequence ID" value="CCE89849.1"/>
    <property type="molecule type" value="Genomic_DNA"/>
</dbReference>
<dbReference type="RefSeq" id="XP_003679060.1">
    <property type="nucleotide sequence ID" value="XM_003679012.1"/>
</dbReference>
<evidence type="ECO:0000256" key="2">
    <source>
        <dbReference type="ARBA" id="ARBA00022487"/>
    </source>
</evidence>
<feature type="active site" description="Charge relay system" evidence="10">
    <location>
        <position position="248"/>
    </location>
</feature>
<feature type="active site" description="Charge relay system" evidence="10">
    <location>
        <position position="425"/>
    </location>
</feature>
<dbReference type="Pfam" id="PF00561">
    <property type="entry name" value="Abhydrolase_1"/>
    <property type="match status" value="1"/>
</dbReference>
<dbReference type="InterPro" id="IPR000952">
    <property type="entry name" value="AB_hydrolase_4_CS"/>
</dbReference>
<dbReference type="GO" id="GO:0051793">
    <property type="term" value="P:medium-chain fatty acid catabolic process"/>
    <property type="evidence" value="ECO:0007669"/>
    <property type="project" value="EnsemblFungi"/>
</dbReference>
<name>G8ZMK5_TORDE</name>
<evidence type="ECO:0000256" key="1">
    <source>
        <dbReference type="ARBA" id="ARBA00010884"/>
    </source>
</evidence>
<keyword evidence="13" id="KW-1185">Reference proteome</keyword>
<evidence type="ECO:0000256" key="8">
    <source>
        <dbReference type="ARBA" id="ARBA00066969"/>
    </source>
</evidence>
<dbReference type="eggNOG" id="KOG1838">
    <property type="taxonomic scope" value="Eukaryota"/>
</dbReference>
<dbReference type="GO" id="GO:0008126">
    <property type="term" value="F:acetylesterase activity"/>
    <property type="evidence" value="ECO:0007669"/>
    <property type="project" value="TreeGrafter"/>
</dbReference>
<dbReference type="FunFam" id="3.40.50.1820:FF:000137">
    <property type="entry name" value="EEB1p Acyl-coenzymeA:ethanol O-acyltransferase"/>
    <property type="match status" value="1"/>
</dbReference>
<dbReference type="GO" id="GO:0047372">
    <property type="term" value="F:monoacylglycerol lipase activity"/>
    <property type="evidence" value="ECO:0007669"/>
    <property type="project" value="TreeGrafter"/>
</dbReference>
<comment type="catalytic activity">
    <reaction evidence="6">
        <text>an aliphatic alcohol + acetyl-CoA = an acetyl ester + CoA</text>
        <dbReference type="Rhea" id="RHEA:17229"/>
        <dbReference type="ChEBI" id="CHEBI:2571"/>
        <dbReference type="ChEBI" id="CHEBI:47622"/>
        <dbReference type="ChEBI" id="CHEBI:57287"/>
        <dbReference type="ChEBI" id="CHEBI:57288"/>
        <dbReference type="EC" id="2.3.1.84"/>
    </reaction>
</comment>
<sequence>MSVSNLPVLNPFNWGFNGTIKHCVGENGTIELILKDNKEKTQFEDFVSQNVPTLKNGAHFKLNSLLFTGYLQTMYLATADFKREFPVFYGREIVKYSDNGVSTADWVMNSWKNEYEFNEKGKRFNWEKFEKDEKETHFDNWPRLHPRTRYLRENEIEEVHDDDRPLVVVLHGLAGGSHEPVIRSLTENLSRYGNGRFQVVVLNTRGCARSKITTRSLFTALHTGDIEEFVNANKKRHPDRKIYAVGFSFGGAMLANYLGKLGEDSPVSAAVALCSPWDMVSSTYKMTGDWWSKRLFSKSITHFLTRMVKVNMGELEVPEGTKPDHKPTVENPCYYTFTRSNLEKAKHFVSTVEFDNIYTAPSLGFSSAYDYYKEASPIYRLHNIKVPTLIINSKDDPVVGPESIPYTQARANPHVLLCETDLGGHLAYLDSENKPWATQQIATFFGKFDEYVR</sequence>
<evidence type="ECO:0000313" key="13">
    <source>
        <dbReference type="Proteomes" id="UP000005627"/>
    </source>
</evidence>
<evidence type="ECO:0000313" key="12">
    <source>
        <dbReference type="EMBL" id="CCE89849.1"/>
    </source>
</evidence>
<reference evidence="12 13" key="1">
    <citation type="journal article" date="2011" name="Proc. Natl. Acad. Sci. U.S.A.">
        <title>Evolutionary erosion of yeast sex chromosomes by mating-type switching accidents.</title>
        <authorList>
            <person name="Gordon J.L."/>
            <person name="Armisen D."/>
            <person name="Proux-Wera E."/>
            <person name="Oheigeartaigh S.S."/>
            <person name="Byrne K.P."/>
            <person name="Wolfe K.H."/>
        </authorList>
    </citation>
    <scope>NUCLEOTIDE SEQUENCE [LARGE SCALE GENOMIC DNA]</scope>
    <source>
        <strain evidence="13">ATCC 10662 / CBS 1146 / NBRC 0425 / NCYC 2629 / NRRL Y-866</strain>
    </source>
</reference>
<dbReference type="GO" id="GO:0004026">
    <property type="term" value="F:alcohol O-acetyltransferase activity"/>
    <property type="evidence" value="ECO:0007669"/>
    <property type="project" value="UniProtKB-EC"/>
</dbReference>
<organism evidence="12 13">
    <name type="scientific">Torulaspora delbrueckii</name>
    <name type="common">Yeast</name>
    <name type="synonym">Candida colliculosa</name>
    <dbReference type="NCBI Taxonomy" id="4950"/>
    <lineage>
        <taxon>Eukaryota</taxon>
        <taxon>Fungi</taxon>
        <taxon>Dikarya</taxon>
        <taxon>Ascomycota</taxon>
        <taxon>Saccharomycotina</taxon>
        <taxon>Saccharomycetes</taxon>
        <taxon>Saccharomycetales</taxon>
        <taxon>Saccharomycetaceae</taxon>
        <taxon>Torulaspora</taxon>
    </lineage>
</organism>
<dbReference type="InterPro" id="IPR029058">
    <property type="entry name" value="AB_hydrolase_fold"/>
</dbReference>
<keyword evidence="2" id="KW-0719">Serine esterase</keyword>
<keyword evidence="5" id="KW-0012">Acyltransferase</keyword>
<dbReference type="GO" id="GO:0051792">
    <property type="term" value="P:medium-chain fatty acid biosynthetic process"/>
    <property type="evidence" value="ECO:0007669"/>
    <property type="project" value="EnsemblFungi"/>
</dbReference>
<dbReference type="PANTHER" id="PTHR10794">
    <property type="entry name" value="ABHYDROLASE DOMAIN-CONTAINING PROTEIN"/>
    <property type="match status" value="1"/>
</dbReference>
<evidence type="ECO:0000256" key="10">
    <source>
        <dbReference type="PIRSR" id="PIRSR005211-1"/>
    </source>
</evidence>
<dbReference type="Gene3D" id="3.40.50.1820">
    <property type="entry name" value="alpha/beta hydrolase"/>
    <property type="match status" value="1"/>
</dbReference>
<protein>
    <recommendedName>
        <fullName evidence="8">alcohol O-acetyltransferase</fullName>
        <ecNumber evidence="8">2.3.1.84</ecNumber>
    </recommendedName>
    <alternativeName>
        <fullName evidence="9">Alcohol O-acetyltransferase</fullName>
    </alternativeName>
</protein>
<evidence type="ECO:0000256" key="5">
    <source>
        <dbReference type="ARBA" id="ARBA00023315"/>
    </source>
</evidence>
<accession>G8ZMK5</accession>
<keyword evidence="3" id="KW-0808">Transferase</keyword>
<dbReference type="FunCoup" id="G8ZMK5">
    <property type="interactions" value="361"/>
</dbReference>
<proteinExistence type="inferred from homology"/>
<dbReference type="InterPro" id="IPR012020">
    <property type="entry name" value="ABHD4"/>
</dbReference>
<dbReference type="AlphaFoldDB" id="G8ZMK5"/>
<gene>
    <name evidence="12" type="primary">TDEL0A05170</name>
    <name evidence="12" type="ORF">TDEL_0A05170</name>
</gene>
<dbReference type="OrthoDB" id="5954035at2759"/>
<dbReference type="HOGENOM" id="CLU_032487_1_0_1"/>